<protein>
    <submittedName>
        <fullName evidence="7">ShlB/FhaC/HecB family hemolysin secretion/activation protein</fullName>
    </submittedName>
</protein>
<dbReference type="EMBL" id="JAHHGZ010000039">
    <property type="protein sequence ID" value="MBW4671092.1"/>
    <property type="molecule type" value="Genomic_DNA"/>
</dbReference>
<gene>
    <name evidence="7" type="ORF">KME60_27630</name>
</gene>
<feature type="region of interest" description="Disordered" evidence="4">
    <location>
        <begin position="93"/>
        <end position="141"/>
    </location>
</feature>
<dbReference type="InterPro" id="IPR013686">
    <property type="entry name" value="Polypept-transport_assoc_ShlB"/>
</dbReference>
<name>A0A951QU79_9CYAN</name>
<evidence type="ECO:0000259" key="6">
    <source>
        <dbReference type="Pfam" id="PF08479"/>
    </source>
</evidence>
<sequence>MQNNPPIKSPVVNPWLRATVLSRGLKSLFSNTFSPLKRSLAISSEINFRAVEGLKTRSSRLLLPIATLALSLPVSFSIHPAALAQVPRLNAPSTQNLPSNLPPPRDVVPPLSPPPQPQPVPSPLPEDPLPKQPSQQPESVPVVPDTFFVTKFKFEGSTVFKDEELLRAMEVVLYLYTPEELDEKSRCEQLSGQSIKQSPLRKLPRTEKDAPVQLSFAQLLQARWAITQLYICKGYITSGAVVPEQTLLPGGGEVKIRLVEGSLEDIKITGTRRLNGSYIRSRLERANQTPLNRDRLLEALNLLQQNPRIDSISVELSAGNRFGTNLLEVNVKEANTFHGEISLDNSRSPSVGSFQRSAKLSEDNLFGIGDTISLLYGNTDGSNEVNFSYALPLTPQDTTLSFNYGYTSNNVIEEPFNELDIVSNSHRYELRLSHPFIKTPTKELAVGLALSHQRSQTFLGFENTGGFPLSPGADKQGRTHISALRFFQEWTQRGDRSVLALRSQFSFGLPIFDATINDVGNDVAPDSEFFAWRGQAQWVRSFAPDTLLVLRGDVQLADRRLVSLEQFGTGGLASVRGYRQDQLLADNGAFGSIELRLPVLRIREAQALLQVVPFVDVGTAWNNFEGADPDPSWLASVGLGLRFEIRDRLNARLDWGIPLISAKSNERTLQEQGLYFSVVWNPF</sequence>
<dbReference type="GO" id="GO:0046819">
    <property type="term" value="P:protein secretion by the type V secretion system"/>
    <property type="evidence" value="ECO:0007669"/>
    <property type="project" value="TreeGrafter"/>
</dbReference>
<evidence type="ECO:0000256" key="1">
    <source>
        <dbReference type="ARBA" id="ARBA00022452"/>
    </source>
</evidence>
<proteinExistence type="predicted"/>
<keyword evidence="2" id="KW-0812">Transmembrane</keyword>
<dbReference type="InterPro" id="IPR051544">
    <property type="entry name" value="TPS_OM_transporter"/>
</dbReference>
<keyword evidence="1" id="KW-1134">Transmembrane beta strand</keyword>
<dbReference type="Gene3D" id="3.10.20.310">
    <property type="entry name" value="membrane protein fhac"/>
    <property type="match status" value="1"/>
</dbReference>
<evidence type="ECO:0000259" key="5">
    <source>
        <dbReference type="Pfam" id="PF03865"/>
    </source>
</evidence>
<keyword evidence="3" id="KW-0998">Cell outer membrane</keyword>
<dbReference type="GO" id="GO:0008320">
    <property type="term" value="F:protein transmembrane transporter activity"/>
    <property type="evidence" value="ECO:0007669"/>
    <property type="project" value="TreeGrafter"/>
</dbReference>
<dbReference type="Pfam" id="PF08479">
    <property type="entry name" value="POTRA_2"/>
    <property type="match status" value="1"/>
</dbReference>
<dbReference type="Proteomes" id="UP000729701">
    <property type="component" value="Unassembled WGS sequence"/>
</dbReference>
<feature type="domain" description="Polypeptide-transport-associated ShlB-type" evidence="6">
    <location>
        <begin position="208"/>
        <end position="261"/>
    </location>
</feature>
<dbReference type="InterPro" id="IPR005565">
    <property type="entry name" value="Hemolysn_activator_HlyB_C"/>
</dbReference>
<dbReference type="GO" id="GO:0098046">
    <property type="term" value="C:type V protein secretion system complex"/>
    <property type="evidence" value="ECO:0007669"/>
    <property type="project" value="TreeGrafter"/>
</dbReference>
<feature type="compositionally biased region" description="Low complexity" evidence="4">
    <location>
        <begin position="132"/>
        <end position="141"/>
    </location>
</feature>
<dbReference type="Pfam" id="PF03865">
    <property type="entry name" value="ShlB"/>
    <property type="match status" value="1"/>
</dbReference>
<dbReference type="PANTHER" id="PTHR34597:SF1">
    <property type="entry name" value="HEME_HEMOPEXIN TRANSPORTER PROTEIN HUXB"/>
    <property type="match status" value="1"/>
</dbReference>
<dbReference type="Gene3D" id="2.40.160.50">
    <property type="entry name" value="membrane protein fhac: a member of the omp85/tpsb transporter family"/>
    <property type="match status" value="1"/>
</dbReference>
<evidence type="ECO:0000256" key="4">
    <source>
        <dbReference type="SAM" id="MobiDB-lite"/>
    </source>
</evidence>
<comment type="caution">
    <text evidence="7">The sequence shown here is derived from an EMBL/GenBank/DDBJ whole genome shotgun (WGS) entry which is preliminary data.</text>
</comment>
<evidence type="ECO:0000313" key="7">
    <source>
        <dbReference type="EMBL" id="MBW4671092.1"/>
    </source>
</evidence>
<evidence type="ECO:0000256" key="3">
    <source>
        <dbReference type="ARBA" id="ARBA00023237"/>
    </source>
</evidence>
<reference evidence="7" key="2">
    <citation type="journal article" date="2022" name="Microbiol. Resour. Announc.">
        <title>Metagenome Sequencing to Explore Phylogenomics of Terrestrial Cyanobacteria.</title>
        <authorList>
            <person name="Ward R.D."/>
            <person name="Stajich J.E."/>
            <person name="Johansen J.R."/>
            <person name="Huntemann M."/>
            <person name="Clum A."/>
            <person name="Foster B."/>
            <person name="Foster B."/>
            <person name="Roux S."/>
            <person name="Palaniappan K."/>
            <person name="Varghese N."/>
            <person name="Mukherjee S."/>
            <person name="Reddy T.B.K."/>
            <person name="Daum C."/>
            <person name="Copeland A."/>
            <person name="Chen I.A."/>
            <person name="Ivanova N.N."/>
            <person name="Kyrpides N.C."/>
            <person name="Shapiro N."/>
            <person name="Eloe-Fadrosh E.A."/>
            <person name="Pietrasiak N."/>
        </authorList>
    </citation>
    <scope>NUCLEOTIDE SEQUENCE</scope>
    <source>
        <strain evidence="7">GSE-NOS-MK-12-04C</strain>
    </source>
</reference>
<feature type="compositionally biased region" description="Pro residues" evidence="4">
    <location>
        <begin position="100"/>
        <end position="131"/>
    </location>
</feature>
<feature type="domain" description="Haemolysin activator HlyB C-terminal" evidence="5">
    <location>
        <begin position="327"/>
        <end position="643"/>
    </location>
</feature>
<evidence type="ECO:0000256" key="2">
    <source>
        <dbReference type="ARBA" id="ARBA00022692"/>
    </source>
</evidence>
<organism evidence="7 8">
    <name type="scientific">Cyanomargarita calcarea GSE-NOS-MK-12-04C</name>
    <dbReference type="NCBI Taxonomy" id="2839659"/>
    <lineage>
        <taxon>Bacteria</taxon>
        <taxon>Bacillati</taxon>
        <taxon>Cyanobacteriota</taxon>
        <taxon>Cyanophyceae</taxon>
        <taxon>Nostocales</taxon>
        <taxon>Cyanomargaritaceae</taxon>
        <taxon>Cyanomargarita</taxon>
    </lineage>
</organism>
<evidence type="ECO:0000313" key="8">
    <source>
        <dbReference type="Proteomes" id="UP000729701"/>
    </source>
</evidence>
<reference evidence="7" key="1">
    <citation type="submission" date="2021-05" db="EMBL/GenBank/DDBJ databases">
        <authorList>
            <person name="Pietrasiak N."/>
            <person name="Ward R."/>
            <person name="Stajich J.E."/>
            <person name="Kurbessoian T."/>
        </authorList>
    </citation>
    <scope>NUCLEOTIDE SEQUENCE</scope>
    <source>
        <strain evidence="7">GSE-NOS-MK-12-04C</strain>
    </source>
</reference>
<dbReference type="AlphaFoldDB" id="A0A951QU79"/>
<dbReference type="PANTHER" id="PTHR34597">
    <property type="entry name" value="SLR1661 PROTEIN"/>
    <property type="match status" value="1"/>
</dbReference>
<accession>A0A951QU79</accession>
<keyword evidence="1" id="KW-0472">Membrane</keyword>